<evidence type="ECO:0000256" key="2">
    <source>
        <dbReference type="ARBA" id="ARBA00022679"/>
    </source>
</evidence>
<dbReference type="Pfam" id="PF00179">
    <property type="entry name" value="UQ_con"/>
    <property type="match status" value="1"/>
</dbReference>
<feature type="compositionally biased region" description="Polar residues" evidence="6">
    <location>
        <begin position="166"/>
        <end position="189"/>
    </location>
</feature>
<evidence type="ECO:0000256" key="3">
    <source>
        <dbReference type="ARBA" id="ARBA00022741"/>
    </source>
</evidence>
<sequence>MKPPQPLHIPLNSRKKRVFMDPDVIEIPPPPTPIVSRSHTSKQSKNKQVILHEIIDIDKDEDSVDVMILDQKYDIKDKGKSIKDNSDGYSQAKDGISNHLFSPSPGANNIINVDGLDSDSLYDDGAYMDFYSDDFMDFDEYSFLQSHFDKVDIPPGVEAPIPWLPNSDNNANKSANGTNSFNTSNEMQSNGGGSWSLKPAHAIKPNSVSGSSFHNPVDSMSHASGMNLSSPWSLPQTAQSKKEQDVSQHGGVPQILHLPILGAPSSSTDYDHAKHLDSVKPPHGLGPAHSGHINPAPVFYPGPSFMGGLDHFPIIGPSMSSFASKFKHSIANHTSHSNFYDPFDALHIPPEDSAAGSPKNVNKDDILRKFQLFKQFDTVEDHSDHHYTSKGSSVKQPPKTWAKRIQEEWRILENDLPDSIFVRVYETRMDLLRAVIIGAEGTPYHDGLFFFDVFFLLATPKYHRYVLDVLVDYHSGGLRLNPNLYSCGKVCLSLLGTWQGNKNEKWQPGVSTVLQVLVSIQALILNQKPFFNEPGYERMSGSANGEKRSQEYNESTFCSSLKTMVYTMRRPPKHFEDFVLGHFHKRANDILVACKAYMDGAQVGCLVKGGVQDVDEGDKSCSKSFKDSLPAYVDMLAKQFSQIGVQDTERFQTAGNRGINDQAILLGDLEGDAGSGSAYNKKSSSVSRLCELRTLSIFRVRNNLSSYKQSKLSFSPPSLWEKAMVYQWTIGSDDELIKYLRSICCDLEKKSGFLSFKSISNARQLGLGKSSPKQSLYNYLQAPTFSCCQCHVVIPPRPKTLNPPLYKAPKTPYASKTEQAKHSFYSLLSFPLLSSQMATPAARMMLFKNGKSFPLNLLRGSLFVGSNNVTTQLISDPALLQPQQKPIFNMLGDQSNVGLGGDVNGVLNSRFGGFGKMGRVEAYGKRRVISDEDEEDDEDEFDSEEMEDFLDDEVDQDEDEDGAAPDDE</sequence>
<dbReference type="PANTHER" id="PTHR46116">
    <property type="entry name" value="(E3-INDEPENDENT) E2 UBIQUITIN-CONJUGATING ENZYME"/>
    <property type="match status" value="1"/>
</dbReference>
<evidence type="ECO:0000259" key="7">
    <source>
        <dbReference type="PROSITE" id="PS50127"/>
    </source>
</evidence>
<dbReference type="GO" id="GO:0061631">
    <property type="term" value="F:ubiquitin conjugating enzyme activity"/>
    <property type="evidence" value="ECO:0007669"/>
    <property type="project" value="UniProtKB-EC"/>
</dbReference>
<comment type="caution">
    <text evidence="8">The sequence shown here is derived from an EMBL/GenBank/DDBJ whole genome shotgun (WGS) entry which is preliminary data.</text>
</comment>
<dbReference type="AlphaFoldDB" id="A0AAV1R5A8"/>
<dbReference type="PANTHER" id="PTHR46116:SF41">
    <property type="entry name" value="UBIQUITIN-CONJUGATING ENZYME E2 25-RELATED"/>
    <property type="match status" value="1"/>
</dbReference>
<dbReference type="SMART" id="SM00212">
    <property type="entry name" value="UBCc"/>
    <property type="match status" value="1"/>
</dbReference>
<keyword evidence="4" id="KW-0833">Ubl conjugation pathway</keyword>
<evidence type="ECO:0000313" key="9">
    <source>
        <dbReference type="Proteomes" id="UP001314170"/>
    </source>
</evidence>
<evidence type="ECO:0000256" key="1">
    <source>
        <dbReference type="ARBA" id="ARBA00012486"/>
    </source>
</evidence>
<feature type="compositionally biased region" description="Polar residues" evidence="6">
    <location>
        <begin position="221"/>
        <end position="239"/>
    </location>
</feature>
<keyword evidence="5" id="KW-0067">ATP-binding</keyword>
<proteinExistence type="predicted"/>
<gene>
    <name evidence="8" type="ORF">DCAF_LOCUS5354</name>
</gene>
<reference evidence="8 9" key="1">
    <citation type="submission" date="2024-01" db="EMBL/GenBank/DDBJ databases">
        <authorList>
            <person name="Waweru B."/>
        </authorList>
    </citation>
    <scope>NUCLEOTIDE SEQUENCE [LARGE SCALE GENOMIC DNA]</scope>
</reference>
<evidence type="ECO:0000256" key="6">
    <source>
        <dbReference type="SAM" id="MobiDB-lite"/>
    </source>
</evidence>
<dbReference type="EMBL" id="CAWUPB010000857">
    <property type="protein sequence ID" value="CAK7327639.1"/>
    <property type="molecule type" value="Genomic_DNA"/>
</dbReference>
<feature type="domain" description="UBC core" evidence="7">
    <location>
        <begin position="400"/>
        <end position="565"/>
    </location>
</feature>
<accession>A0AAV1R5A8</accession>
<dbReference type="InterPro" id="IPR000608">
    <property type="entry name" value="UBC"/>
</dbReference>
<evidence type="ECO:0000256" key="4">
    <source>
        <dbReference type="ARBA" id="ARBA00022786"/>
    </source>
</evidence>
<keyword evidence="2" id="KW-0808">Transferase</keyword>
<feature type="compositionally biased region" description="Acidic residues" evidence="6">
    <location>
        <begin position="931"/>
        <end position="968"/>
    </location>
</feature>
<dbReference type="FunFam" id="3.10.110.10:FF:000028">
    <property type="entry name" value="Probable ubiquitin-conjugating enzyme E2 23"/>
    <property type="match status" value="1"/>
</dbReference>
<keyword evidence="9" id="KW-1185">Reference proteome</keyword>
<dbReference type="EC" id="2.3.2.23" evidence="1"/>
<dbReference type="PROSITE" id="PS50127">
    <property type="entry name" value="UBC_2"/>
    <property type="match status" value="1"/>
</dbReference>
<evidence type="ECO:0000256" key="5">
    <source>
        <dbReference type="ARBA" id="ARBA00022840"/>
    </source>
</evidence>
<dbReference type="InterPro" id="IPR016135">
    <property type="entry name" value="UBQ-conjugating_enzyme/RWD"/>
</dbReference>
<feature type="region of interest" description="Disordered" evidence="6">
    <location>
        <begin position="159"/>
        <end position="250"/>
    </location>
</feature>
<dbReference type="CDD" id="cd23837">
    <property type="entry name" value="UBCc_UBE2O"/>
    <property type="match status" value="1"/>
</dbReference>
<organism evidence="8 9">
    <name type="scientific">Dovyalis caffra</name>
    <dbReference type="NCBI Taxonomy" id="77055"/>
    <lineage>
        <taxon>Eukaryota</taxon>
        <taxon>Viridiplantae</taxon>
        <taxon>Streptophyta</taxon>
        <taxon>Embryophyta</taxon>
        <taxon>Tracheophyta</taxon>
        <taxon>Spermatophyta</taxon>
        <taxon>Magnoliopsida</taxon>
        <taxon>eudicotyledons</taxon>
        <taxon>Gunneridae</taxon>
        <taxon>Pentapetalae</taxon>
        <taxon>rosids</taxon>
        <taxon>fabids</taxon>
        <taxon>Malpighiales</taxon>
        <taxon>Salicaceae</taxon>
        <taxon>Flacourtieae</taxon>
        <taxon>Dovyalis</taxon>
    </lineage>
</organism>
<dbReference type="Proteomes" id="UP001314170">
    <property type="component" value="Unassembled WGS sequence"/>
</dbReference>
<evidence type="ECO:0000313" key="8">
    <source>
        <dbReference type="EMBL" id="CAK7327639.1"/>
    </source>
</evidence>
<keyword evidence="3" id="KW-0547">Nucleotide-binding</keyword>
<dbReference type="SUPFAM" id="SSF54495">
    <property type="entry name" value="UBC-like"/>
    <property type="match status" value="1"/>
</dbReference>
<dbReference type="GO" id="GO:0005524">
    <property type="term" value="F:ATP binding"/>
    <property type="evidence" value="ECO:0007669"/>
    <property type="project" value="UniProtKB-KW"/>
</dbReference>
<feature type="region of interest" description="Disordered" evidence="6">
    <location>
        <begin position="925"/>
        <end position="968"/>
    </location>
</feature>
<name>A0AAV1R5A8_9ROSI</name>
<dbReference type="Gene3D" id="3.10.110.10">
    <property type="entry name" value="Ubiquitin Conjugating Enzyme"/>
    <property type="match status" value="1"/>
</dbReference>
<protein>
    <recommendedName>
        <fullName evidence="1">E2 ubiquitin-conjugating enzyme</fullName>
        <ecNumber evidence="1">2.3.2.23</ecNumber>
    </recommendedName>
</protein>